<feature type="domain" description="RNA polymerase sigma factor 70 region 4 type 2" evidence="8">
    <location>
        <begin position="133"/>
        <end position="184"/>
    </location>
</feature>
<evidence type="ECO:0000256" key="5">
    <source>
        <dbReference type="ARBA" id="ARBA00023163"/>
    </source>
</evidence>
<dbReference type="NCBIfam" id="TIGR02937">
    <property type="entry name" value="sigma70-ECF"/>
    <property type="match status" value="1"/>
</dbReference>
<keyword evidence="2" id="KW-0805">Transcription regulation</keyword>
<dbReference type="SUPFAM" id="SSF88946">
    <property type="entry name" value="Sigma2 domain of RNA polymerase sigma factors"/>
    <property type="match status" value="1"/>
</dbReference>
<comment type="similarity">
    <text evidence="1">Belongs to the sigma-70 factor family. ECF subfamily.</text>
</comment>
<dbReference type="InterPro" id="IPR013249">
    <property type="entry name" value="RNA_pol_sigma70_r4_t2"/>
</dbReference>
<dbReference type="CDD" id="cd06171">
    <property type="entry name" value="Sigma70_r4"/>
    <property type="match status" value="1"/>
</dbReference>
<dbReference type="InterPro" id="IPR014284">
    <property type="entry name" value="RNA_pol_sigma-70_dom"/>
</dbReference>
<dbReference type="Gene3D" id="1.10.1740.10">
    <property type="match status" value="1"/>
</dbReference>
<keyword evidence="5" id="KW-0804">Transcription</keyword>
<protein>
    <submittedName>
        <fullName evidence="9">RNA polymerase sigma factor</fullName>
    </submittedName>
</protein>
<organism evidence="9 10">
    <name type="scientific">Dyadobacter frigoris</name>
    <dbReference type="NCBI Taxonomy" id="2576211"/>
    <lineage>
        <taxon>Bacteria</taxon>
        <taxon>Pseudomonadati</taxon>
        <taxon>Bacteroidota</taxon>
        <taxon>Cytophagia</taxon>
        <taxon>Cytophagales</taxon>
        <taxon>Spirosomataceae</taxon>
        <taxon>Dyadobacter</taxon>
    </lineage>
</organism>
<dbReference type="PANTHER" id="PTHR43133">
    <property type="entry name" value="RNA POLYMERASE ECF-TYPE SIGMA FACTO"/>
    <property type="match status" value="1"/>
</dbReference>
<evidence type="ECO:0000313" key="9">
    <source>
        <dbReference type="EMBL" id="TKT89301.1"/>
    </source>
</evidence>
<evidence type="ECO:0000256" key="3">
    <source>
        <dbReference type="ARBA" id="ARBA00023082"/>
    </source>
</evidence>
<dbReference type="PANTHER" id="PTHR43133:SF8">
    <property type="entry name" value="RNA POLYMERASE SIGMA FACTOR HI_1459-RELATED"/>
    <property type="match status" value="1"/>
</dbReference>
<dbReference type="Proteomes" id="UP000304900">
    <property type="component" value="Unassembled WGS sequence"/>
</dbReference>
<dbReference type="InterPro" id="IPR013324">
    <property type="entry name" value="RNA_pol_sigma_r3/r4-like"/>
</dbReference>
<feature type="domain" description="RNA polymerase sigma-70 region 2" evidence="7">
    <location>
        <begin position="36"/>
        <end position="103"/>
    </location>
</feature>
<dbReference type="AlphaFoldDB" id="A0A4U6CZR5"/>
<dbReference type="Pfam" id="PF08281">
    <property type="entry name" value="Sigma70_r4_2"/>
    <property type="match status" value="1"/>
</dbReference>
<evidence type="ECO:0000313" key="10">
    <source>
        <dbReference type="Proteomes" id="UP000304900"/>
    </source>
</evidence>
<keyword evidence="6" id="KW-1133">Transmembrane helix</keyword>
<reference evidence="9 10" key="1">
    <citation type="submission" date="2019-05" db="EMBL/GenBank/DDBJ databases">
        <title>Dyadobacter AR-3-8 sp. nov., isolated from arctic soil.</title>
        <authorList>
            <person name="Chaudhary D.K."/>
        </authorList>
    </citation>
    <scope>NUCLEOTIDE SEQUENCE [LARGE SCALE GENOMIC DNA]</scope>
    <source>
        <strain evidence="9 10">AR-3-8</strain>
    </source>
</reference>
<dbReference type="GO" id="GO:0006352">
    <property type="term" value="P:DNA-templated transcription initiation"/>
    <property type="evidence" value="ECO:0007669"/>
    <property type="project" value="InterPro"/>
</dbReference>
<keyword evidence="6" id="KW-0472">Membrane</keyword>
<evidence type="ECO:0000259" key="7">
    <source>
        <dbReference type="Pfam" id="PF04542"/>
    </source>
</evidence>
<dbReference type="Gene3D" id="1.10.10.10">
    <property type="entry name" value="Winged helix-like DNA-binding domain superfamily/Winged helix DNA-binding domain"/>
    <property type="match status" value="1"/>
</dbReference>
<keyword evidence="6" id="KW-0812">Transmembrane</keyword>
<dbReference type="RefSeq" id="WP_137342438.1">
    <property type="nucleotide sequence ID" value="NZ_BSQH01000030.1"/>
</dbReference>
<comment type="caution">
    <text evidence="9">The sequence shown here is derived from an EMBL/GenBank/DDBJ whole genome shotgun (WGS) entry which is preliminary data.</text>
</comment>
<dbReference type="Pfam" id="PF04542">
    <property type="entry name" value="Sigma70_r2"/>
    <property type="match status" value="1"/>
</dbReference>
<evidence type="ECO:0000256" key="4">
    <source>
        <dbReference type="ARBA" id="ARBA00023125"/>
    </source>
</evidence>
<name>A0A4U6CZR5_9BACT</name>
<keyword evidence="3" id="KW-0731">Sigma factor</keyword>
<dbReference type="InterPro" id="IPR039425">
    <property type="entry name" value="RNA_pol_sigma-70-like"/>
</dbReference>
<evidence type="ECO:0000259" key="8">
    <source>
        <dbReference type="Pfam" id="PF08281"/>
    </source>
</evidence>
<dbReference type="InterPro" id="IPR013325">
    <property type="entry name" value="RNA_pol_sigma_r2"/>
</dbReference>
<dbReference type="InterPro" id="IPR036388">
    <property type="entry name" value="WH-like_DNA-bd_sf"/>
</dbReference>
<sequence length="213" mass="25583">MSKKPFNEKSDDQNYTDEDLVKLYVQTQRNSYFEKLYERYATRVYQKCLFFVKDSAKAEDLTHDIFFKLILRLSTFREDAKFSTWLYSITYNHCMDQLRSYKRSGEISYDESVEVADDTDLNTLFDHDDVETRKFQHAMDQLNVDEKGLLLMKYADELSIRDIAEILKVTESSVKMRLLRTKEKFRNKYVETVFFLGIFLIKILELINYFFVK</sequence>
<dbReference type="GO" id="GO:0016987">
    <property type="term" value="F:sigma factor activity"/>
    <property type="evidence" value="ECO:0007669"/>
    <property type="project" value="UniProtKB-KW"/>
</dbReference>
<dbReference type="GO" id="GO:0003677">
    <property type="term" value="F:DNA binding"/>
    <property type="evidence" value="ECO:0007669"/>
    <property type="project" value="UniProtKB-KW"/>
</dbReference>
<evidence type="ECO:0000256" key="6">
    <source>
        <dbReference type="SAM" id="Phobius"/>
    </source>
</evidence>
<dbReference type="OrthoDB" id="1027298at2"/>
<evidence type="ECO:0000256" key="2">
    <source>
        <dbReference type="ARBA" id="ARBA00023015"/>
    </source>
</evidence>
<keyword evidence="10" id="KW-1185">Reference proteome</keyword>
<feature type="transmembrane region" description="Helical" evidence="6">
    <location>
        <begin position="189"/>
        <end position="211"/>
    </location>
</feature>
<dbReference type="SUPFAM" id="SSF88659">
    <property type="entry name" value="Sigma3 and sigma4 domains of RNA polymerase sigma factors"/>
    <property type="match status" value="1"/>
</dbReference>
<proteinExistence type="inferred from homology"/>
<dbReference type="EMBL" id="SZVO01000012">
    <property type="protein sequence ID" value="TKT89301.1"/>
    <property type="molecule type" value="Genomic_DNA"/>
</dbReference>
<accession>A0A4U6CZR5</accession>
<evidence type="ECO:0000256" key="1">
    <source>
        <dbReference type="ARBA" id="ARBA00010641"/>
    </source>
</evidence>
<keyword evidence="4" id="KW-0238">DNA-binding</keyword>
<gene>
    <name evidence="9" type="ORF">FDK13_23390</name>
</gene>
<dbReference type="InterPro" id="IPR007627">
    <property type="entry name" value="RNA_pol_sigma70_r2"/>
</dbReference>